<dbReference type="AlphaFoldDB" id="A0A0F9W8F0"/>
<name>A0A0F9W8F0_9ZZZZ</name>
<gene>
    <name evidence="1" type="ORF">LCGC14_0391190</name>
</gene>
<proteinExistence type="predicted"/>
<protein>
    <submittedName>
        <fullName evidence="1">Uncharacterized protein</fullName>
    </submittedName>
</protein>
<sequence length="85" mass="9829">MSDSVYANRALNMVLTKRGHQRRDWSFEHDLLHTEEEWEGLILKFALEHRWTDVGALALAAQEMRIAAPVEAMARALAEEDSHER</sequence>
<accession>A0A0F9W8F0</accession>
<reference evidence="1" key="1">
    <citation type="journal article" date="2015" name="Nature">
        <title>Complex archaea that bridge the gap between prokaryotes and eukaryotes.</title>
        <authorList>
            <person name="Spang A."/>
            <person name="Saw J.H."/>
            <person name="Jorgensen S.L."/>
            <person name="Zaremba-Niedzwiedzka K."/>
            <person name="Martijn J."/>
            <person name="Lind A.E."/>
            <person name="van Eijk R."/>
            <person name="Schleper C."/>
            <person name="Guy L."/>
            <person name="Ettema T.J."/>
        </authorList>
    </citation>
    <scope>NUCLEOTIDE SEQUENCE</scope>
</reference>
<comment type="caution">
    <text evidence="1">The sequence shown here is derived from an EMBL/GenBank/DDBJ whole genome shotgun (WGS) entry which is preliminary data.</text>
</comment>
<organism evidence="1">
    <name type="scientific">marine sediment metagenome</name>
    <dbReference type="NCBI Taxonomy" id="412755"/>
    <lineage>
        <taxon>unclassified sequences</taxon>
        <taxon>metagenomes</taxon>
        <taxon>ecological metagenomes</taxon>
    </lineage>
</organism>
<dbReference type="EMBL" id="LAZR01000328">
    <property type="protein sequence ID" value="KKN74318.1"/>
    <property type="molecule type" value="Genomic_DNA"/>
</dbReference>
<evidence type="ECO:0000313" key="1">
    <source>
        <dbReference type="EMBL" id="KKN74318.1"/>
    </source>
</evidence>